<dbReference type="InterPro" id="IPR056592">
    <property type="entry name" value="Beta-prop_At3g26010-like"/>
</dbReference>
<dbReference type="Gene3D" id="1.20.1280.50">
    <property type="match status" value="1"/>
</dbReference>
<evidence type="ECO:0000313" key="3">
    <source>
        <dbReference type="Proteomes" id="UP000029120"/>
    </source>
</evidence>
<proteinExistence type="predicted"/>
<organism evidence="2 3">
    <name type="scientific">Arabis alpina</name>
    <name type="common">Alpine rock-cress</name>
    <dbReference type="NCBI Taxonomy" id="50452"/>
    <lineage>
        <taxon>Eukaryota</taxon>
        <taxon>Viridiplantae</taxon>
        <taxon>Streptophyta</taxon>
        <taxon>Embryophyta</taxon>
        <taxon>Tracheophyta</taxon>
        <taxon>Spermatophyta</taxon>
        <taxon>Magnoliopsida</taxon>
        <taxon>eudicotyledons</taxon>
        <taxon>Gunneridae</taxon>
        <taxon>Pentapetalae</taxon>
        <taxon>rosids</taxon>
        <taxon>malvids</taxon>
        <taxon>Brassicales</taxon>
        <taxon>Brassicaceae</taxon>
        <taxon>Arabideae</taxon>
        <taxon>Arabis</taxon>
    </lineage>
</organism>
<dbReference type="Gramene" id="KFK35957">
    <property type="protein sequence ID" value="KFK35957"/>
    <property type="gene ID" value="AALP_AA4G060000"/>
</dbReference>
<name>A0A087H1F5_ARAAL</name>
<feature type="domain" description="F-box" evidence="1">
    <location>
        <begin position="10"/>
        <end position="55"/>
    </location>
</feature>
<reference evidence="3" key="1">
    <citation type="journal article" date="2015" name="Nat. Plants">
        <title>Genome expansion of Arabis alpina linked with retrotransposition and reduced symmetric DNA methylation.</title>
        <authorList>
            <person name="Willing E.M."/>
            <person name="Rawat V."/>
            <person name="Mandakova T."/>
            <person name="Maumus F."/>
            <person name="James G.V."/>
            <person name="Nordstroem K.J."/>
            <person name="Becker C."/>
            <person name="Warthmann N."/>
            <person name="Chica C."/>
            <person name="Szarzynska B."/>
            <person name="Zytnicki M."/>
            <person name="Albani M.C."/>
            <person name="Kiefer C."/>
            <person name="Bergonzi S."/>
            <person name="Castaings L."/>
            <person name="Mateos J.L."/>
            <person name="Berns M.C."/>
            <person name="Bujdoso N."/>
            <person name="Piofczyk T."/>
            <person name="de Lorenzo L."/>
            <person name="Barrero-Sicilia C."/>
            <person name="Mateos I."/>
            <person name="Piednoel M."/>
            <person name="Hagmann J."/>
            <person name="Chen-Min-Tao R."/>
            <person name="Iglesias-Fernandez R."/>
            <person name="Schuster S.C."/>
            <person name="Alonso-Blanco C."/>
            <person name="Roudier F."/>
            <person name="Carbonero P."/>
            <person name="Paz-Ares J."/>
            <person name="Davis S.J."/>
            <person name="Pecinka A."/>
            <person name="Quesneville H."/>
            <person name="Colot V."/>
            <person name="Lysak M.A."/>
            <person name="Weigel D."/>
            <person name="Coupland G."/>
            <person name="Schneeberger K."/>
        </authorList>
    </citation>
    <scope>NUCLEOTIDE SEQUENCE [LARGE SCALE GENOMIC DNA]</scope>
    <source>
        <strain evidence="3">cv. Pajares</strain>
    </source>
</reference>
<evidence type="ECO:0000313" key="2">
    <source>
        <dbReference type="EMBL" id="KFK35957.1"/>
    </source>
</evidence>
<dbReference type="InterPro" id="IPR055290">
    <property type="entry name" value="At3g26010-like"/>
</dbReference>
<dbReference type="Pfam" id="PF00646">
    <property type="entry name" value="F-box"/>
    <property type="match status" value="1"/>
</dbReference>
<dbReference type="AlphaFoldDB" id="A0A087H1F5"/>
<sequence>MPMETRSRRRRAITTFPDAILVEILARLPLRIITRFKSVCKTWKSVTESAYFRRVFLSLHKSSSSSWSLMFPNYHDRPIAEAIGFYGSKTWALPKSLVLQQWFEITPPPKRCIGPSLITSVDEDGVVSSFKVVMTDSRGDSDKDIWNVYVYSSETGLWSFKRLICTRPVRHLVLTYYPPQNVIGKYYLWERDSSPTDPGILLAYDFYDPEEAEDRCRVIPLPVPGNRRGKRCVTTSEGDVIFIQLLSGRLKVWKLNDNNNSESSECWQLLWEINMVSLGFDVVDCFPMGMNLFDIDVVYLWSHQHCCLVSGNLKTQNFIVHWKSKDRSSKKGCYLYNTRDSKRYMERLYEPPSIFNDSSRILMLSQFVLPQWMDSVPRPPN</sequence>
<dbReference type="PANTHER" id="PTHR35546">
    <property type="entry name" value="F-BOX PROTEIN INTERACTION DOMAIN PROTEIN-RELATED"/>
    <property type="match status" value="1"/>
</dbReference>
<dbReference type="EMBL" id="CM002872">
    <property type="protein sequence ID" value="KFK35957.1"/>
    <property type="molecule type" value="Genomic_DNA"/>
</dbReference>
<dbReference type="CDD" id="cd22157">
    <property type="entry name" value="F-box_AtFBW1-like"/>
    <property type="match status" value="1"/>
</dbReference>
<dbReference type="SUPFAM" id="SSF81383">
    <property type="entry name" value="F-box domain"/>
    <property type="match status" value="1"/>
</dbReference>
<keyword evidence="3" id="KW-1185">Reference proteome</keyword>
<dbReference type="InterPro" id="IPR001810">
    <property type="entry name" value="F-box_dom"/>
</dbReference>
<dbReference type="InterPro" id="IPR036047">
    <property type="entry name" value="F-box-like_dom_sf"/>
</dbReference>
<dbReference type="PROSITE" id="PS50181">
    <property type="entry name" value="FBOX"/>
    <property type="match status" value="1"/>
</dbReference>
<gene>
    <name evidence="2" type="ordered locus">AALP_Aa4g060000</name>
</gene>
<dbReference type="PANTHER" id="PTHR35546:SF25">
    <property type="entry name" value="F-BOX DOMAIN-CONTAINING PROTEIN"/>
    <property type="match status" value="1"/>
</dbReference>
<dbReference type="Pfam" id="PF24750">
    <property type="entry name" value="b-prop_At3g26010-like"/>
    <property type="match status" value="1"/>
</dbReference>
<protein>
    <recommendedName>
        <fullName evidence="1">F-box domain-containing protein</fullName>
    </recommendedName>
</protein>
<accession>A0A087H1F5</accession>
<dbReference type="Proteomes" id="UP000029120">
    <property type="component" value="Chromosome 4"/>
</dbReference>
<evidence type="ECO:0000259" key="1">
    <source>
        <dbReference type="PROSITE" id="PS50181"/>
    </source>
</evidence>